<organism evidence="1 2">
    <name type="scientific">Nonomuraea corallina</name>
    <dbReference type="NCBI Taxonomy" id="2989783"/>
    <lineage>
        <taxon>Bacteria</taxon>
        <taxon>Bacillati</taxon>
        <taxon>Actinomycetota</taxon>
        <taxon>Actinomycetes</taxon>
        <taxon>Streptosporangiales</taxon>
        <taxon>Streptosporangiaceae</taxon>
        <taxon>Nonomuraea</taxon>
    </lineage>
</organism>
<name>A0ABT4SNV0_9ACTN</name>
<dbReference type="RefSeq" id="WP_270159868.1">
    <property type="nucleotide sequence ID" value="NZ_JAPNNL010000323.1"/>
</dbReference>
<keyword evidence="2" id="KW-1185">Reference proteome</keyword>
<sequence>IAGGADRHRLYRGGRVVAAITGEWLARPAMGAELREIRAGHAMPVVPVTVIRTRWIRARSEAGCPERTAAELDARLVHLPAHGSGPGPRLPPHALRAIADAV</sequence>
<dbReference type="Proteomes" id="UP001144036">
    <property type="component" value="Unassembled WGS sequence"/>
</dbReference>
<evidence type="ECO:0000313" key="1">
    <source>
        <dbReference type="EMBL" id="MDA0638926.1"/>
    </source>
</evidence>
<protein>
    <submittedName>
        <fullName evidence="1">Uncharacterized protein</fullName>
    </submittedName>
</protein>
<feature type="non-terminal residue" evidence="1">
    <location>
        <position position="1"/>
    </location>
</feature>
<evidence type="ECO:0000313" key="2">
    <source>
        <dbReference type="Proteomes" id="UP001144036"/>
    </source>
</evidence>
<proteinExistence type="predicted"/>
<gene>
    <name evidence="1" type="ORF">OUY22_36415</name>
</gene>
<dbReference type="EMBL" id="JAPNNL010000323">
    <property type="protein sequence ID" value="MDA0638926.1"/>
    <property type="molecule type" value="Genomic_DNA"/>
</dbReference>
<reference evidence="1" key="1">
    <citation type="submission" date="2022-11" db="EMBL/GenBank/DDBJ databases">
        <title>Nonomuraea corallina sp. nov., a new species of the genus Nonomuraea isolated from sea side sediment in Thai sea.</title>
        <authorList>
            <person name="Ngamcharungchit C."/>
            <person name="Matsumoto A."/>
            <person name="Suriyachadkun C."/>
            <person name="Panbangred W."/>
            <person name="Inahashi Y."/>
            <person name="Intra B."/>
        </authorList>
    </citation>
    <scope>NUCLEOTIDE SEQUENCE</scope>
    <source>
        <strain evidence="1">MCN248</strain>
    </source>
</reference>
<accession>A0ABT4SNV0</accession>
<comment type="caution">
    <text evidence="1">The sequence shown here is derived from an EMBL/GenBank/DDBJ whole genome shotgun (WGS) entry which is preliminary data.</text>
</comment>